<dbReference type="VEuPathDB" id="FungiDB:PYU1_G014115"/>
<dbReference type="Gene3D" id="3.30.530.20">
    <property type="match status" value="1"/>
</dbReference>
<dbReference type="eggNOG" id="ENOG502RWYK">
    <property type="taxonomic scope" value="Eukaryota"/>
</dbReference>
<dbReference type="InterPro" id="IPR013083">
    <property type="entry name" value="Znf_RING/FYVE/PHD"/>
</dbReference>
<dbReference type="PANTHER" id="PTHR13510">
    <property type="entry name" value="FYVE-FINGER-CONTAINING RAB5 EFFECTOR PROTEIN RABENOSYN-5-RELATED"/>
    <property type="match status" value="1"/>
</dbReference>
<evidence type="ECO:0000313" key="8">
    <source>
        <dbReference type="Proteomes" id="UP000019132"/>
    </source>
</evidence>
<dbReference type="InterPro" id="IPR023393">
    <property type="entry name" value="START-like_dom_sf"/>
</dbReference>
<name>K3XA96_GLOUD</name>
<dbReference type="GO" id="GO:0008270">
    <property type="term" value="F:zinc ion binding"/>
    <property type="evidence" value="ECO:0007669"/>
    <property type="project" value="UniProtKB-KW"/>
</dbReference>
<keyword evidence="1" id="KW-0479">Metal-binding</keyword>
<dbReference type="OMA" id="GRVYMEN"/>
<protein>
    <recommendedName>
        <fullName evidence="6">FYVE-type domain-containing protein</fullName>
    </recommendedName>
</protein>
<reference evidence="7" key="3">
    <citation type="submission" date="2015-02" db="UniProtKB">
        <authorList>
            <consortium name="EnsemblProtists"/>
        </authorList>
    </citation>
    <scope>IDENTIFICATION</scope>
    <source>
        <strain evidence="7">DAOM BR144</strain>
    </source>
</reference>
<dbReference type="InterPro" id="IPR052727">
    <property type="entry name" value="Rab4/Rab5_effector"/>
</dbReference>
<keyword evidence="2 4" id="KW-0863">Zinc-finger</keyword>
<dbReference type="InParanoid" id="K3XA96"/>
<proteinExistence type="predicted"/>
<reference evidence="8" key="1">
    <citation type="journal article" date="2010" name="Genome Biol.">
        <title>Genome sequence of the necrotrophic plant pathogen Pythium ultimum reveals original pathogenicity mechanisms and effector repertoire.</title>
        <authorList>
            <person name="Levesque C.A."/>
            <person name="Brouwer H."/>
            <person name="Cano L."/>
            <person name="Hamilton J.P."/>
            <person name="Holt C."/>
            <person name="Huitema E."/>
            <person name="Raffaele S."/>
            <person name="Robideau G.P."/>
            <person name="Thines M."/>
            <person name="Win J."/>
            <person name="Zerillo M.M."/>
            <person name="Beakes G.W."/>
            <person name="Boore J.L."/>
            <person name="Busam D."/>
            <person name="Dumas B."/>
            <person name="Ferriera S."/>
            <person name="Fuerstenberg S.I."/>
            <person name="Gachon C.M."/>
            <person name="Gaulin E."/>
            <person name="Govers F."/>
            <person name="Grenville-Briggs L."/>
            <person name="Horner N."/>
            <person name="Hostetler J."/>
            <person name="Jiang R.H."/>
            <person name="Johnson J."/>
            <person name="Krajaejun T."/>
            <person name="Lin H."/>
            <person name="Meijer H.J."/>
            <person name="Moore B."/>
            <person name="Morris P."/>
            <person name="Phuntmart V."/>
            <person name="Puiu D."/>
            <person name="Shetty J."/>
            <person name="Stajich J.E."/>
            <person name="Tripathy S."/>
            <person name="Wawra S."/>
            <person name="van West P."/>
            <person name="Whitty B.R."/>
            <person name="Coutinho P.M."/>
            <person name="Henrissat B."/>
            <person name="Martin F."/>
            <person name="Thomas P.D."/>
            <person name="Tyler B.M."/>
            <person name="De Vries R.P."/>
            <person name="Kamoun S."/>
            <person name="Yandell M."/>
            <person name="Tisserat N."/>
            <person name="Buell C.R."/>
        </authorList>
    </citation>
    <scope>NUCLEOTIDE SEQUENCE</scope>
    <source>
        <strain evidence="8">DAOM:BR144</strain>
    </source>
</reference>
<evidence type="ECO:0000313" key="7">
    <source>
        <dbReference type="EnsemblProtists" id="PYU1_T014145"/>
    </source>
</evidence>
<feature type="region of interest" description="Disordered" evidence="5">
    <location>
        <begin position="435"/>
        <end position="552"/>
    </location>
</feature>
<dbReference type="PROSITE" id="PS50178">
    <property type="entry name" value="ZF_FYVE"/>
    <property type="match status" value="1"/>
</dbReference>
<evidence type="ECO:0000256" key="4">
    <source>
        <dbReference type="PROSITE-ProRule" id="PRU00091"/>
    </source>
</evidence>
<dbReference type="InterPro" id="IPR017455">
    <property type="entry name" value="Znf_FYVE-rel"/>
</dbReference>
<feature type="region of interest" description="Disordered" evidence="5">
    <location>
        <begin position="633"/>
        <end position="654"/>
    </location>
</feature>
<evidence type="ECO:0000256" key="1">
    <source>
        <dbReference type="ARBA" id="ARBA00022723"/>
    </source>
</evidence>
<feature type="compositionally biased region" description="Polar residues" evidence="5">
    <location>
        <begin position="531"/>
        <end position="544"/>
    </location>
</feature>
<evidence type="ECO:0000256" key="5">
    <source>
        <dbReference type="SAM" id="MobiDB-lite"/>
    </source>
</evidence>
<evidence type="ECO:0000256" key="3">
    <source>
        <dbReference type="ARBA" id="ARBA00022833"/>
    </source>
</evidence>
<evidence type="ECO:0000259" key="6">
    <source>
        <dbReference type="PROSITE" id="PS50178"/>
    </source>
</evidence>
<dbReference type="SUPFAM" id="SSF55961">
    <property type="entry name" value="Bet v1-like"/>
    <property type="match status" value="1"/>
</dbReference>
<dbReference type="AlphaFoldDB" id="K3XA96"/>
<reference evidence="8" key="2">
    <citation type="submission" date="2010-04" db="EMBL/GenBank/DDBJ databases">
        <authorList>
            <person name="Buell R."/>
            <person name="Hamilton J."/>
            <person name="Hostetler J."/>
        </authorList>
    </citation>
    <scope>NUCLEOTIDE SEQUENCE [LARGE SCALE GENOMIC DNA]</scope>
    <source>
        <strain evidence="8">DAOM:BR144</strain>
    </source>
</reference>
<dbReference type="EnsemblProtists" id="PYU1_T014145">
    <property type="protein sequence ID" value="PYU1_T014145"/>
    <property type="gene ID" value="PYU1_G014115"/>
</dbReference>
<dbReference type="Gene3D" id="3.30.40.10">
    <property type="entry name" value="Zinc/RING finger domain, C3HC4 (zinc finger)"/>
    <property type="match status" value="1"/>
</dbReference>
<accession>K3XA96</accession>
<evidence type="ECO:0000256" key="2">
    <source>
        <dbReference type="ARBA" id="ARBA00022771"/>
    </source>
</evidence>
<feature type="compositionally biased region" description="Low complexity" evidence="5">
    <location>
        <begin position="442"/>
        <end position="483"/>
    </location>
</feature>
<organism evidence="7 8">
    <name type="scientific">Globisporangium ultimum (strain ATCC 200006 / CBS 805.95 / DAOM BR144)</name>
    <name type="common">Pythium ultimum</name>
    <dbReference type="NCBI Taxonomy" id="431595"/>
    <lineage>
        <taxon>Eukaryota</taxon>
        <taxon>Sar</taxon>
        <taxon>Stramenopiles</taxon>
        <taxon>Oomycota</taxon>
        <taxon>Peronosporomycetes</taxon>
        <taxon>Pythiales</taxon>
        <taxon>Pythiaceae</taxon>
        <taxon>Globisporangium</taxon>
    </lineage>
</organism>
<dbReference type="SUPFAM" id="SSF57903">
    <property type="entry name" value="FYVE/PHD zinc finger"/>
    <property type="match status" value="1"/>
</dbReference>
<dbReference type="HOGENOM" id="CLU_027767_0_0_1"/>
<sequence>MEPSSSRGSLMLGRVRGTSAAHTARLLPLPAGFFAHIERSAAENRALADEATRLRAAAVRTAKWSMSYEDGSSGWKLSSSKKHFRDTGIRTYCKKQPAAADGVEFKCLGKVGMVLARTMDAVYSDSSLDFRSNATFLLENCLDAAVLHVAARRDELEPHNYVGINWLALRSPGLFAKHRDICFLRSTGTMLDSDKNEIGYCVMHSLDVKECASLEASHGLVRTHVSGVFLFKQHADGRSTDVMWLGSSKMGAAASHSSASKLVAMVHETFTSYVTNLNKYVEAKFMAHQMMETSRVTSVSKKSSPRKYCYMCNKRFTLIRPRHACGLCGEEVCKDCGTSSRAKSFDCDKFASSTPKSGKGDAAPSVTTHFCKRCVHSARKELLNQPSSSTPSFFSTTHNIFLDFETSDATDDCCDRLSALSSNDSVRSLQKILSERSMKKLSNPSRSSASKASSDGATASTISSSASASSSSVPSYSGDFSSSHVPFSPLSIRAQRERRRSRLETDPSESYDVYDYGEDDDDEDAEVEPIDTNQNNVRHSSHSFNAYPADRRSSYENRDVDLATRLREMSAKAQELLDVTRRNSTLMSDTSSAPRTSELLPFQQLDQSIAEQADLLNVIGFVSTGRVYMENESGGVRVSESSDLSDSERFEVLT</sequence>
<keyword evidence="3" id="KW-0862">Zinc</keyword>
<keyword evidence="8" id="KW-1185">Reference proteome</keyword>
<feature type="domain" description="FYVE-type" evidence="6">
    <location>
        <begin position="303"/>
        <end position="379"/>
    </location>
</feature>
<dbReference type="EMBL" id="ADOS01001529">
    <property type="status" value="NOT_ANNOTATED_CDS"/>
    <property type="molecule type" value="Genomic_DNA"/>
</dbReference>
<dbReference type="Proteomes" id="UP000019132">
    <property type="component" value="Unassembled WGS sequence"/>
</dbReference>
<dbReference type="InterPro" id="IPR011011">
    <property type="entry name" value="Znf_FYVE_PHD"/>
</dbReference>
<feature type="compositionally biased region" description="Acidic residues" evidence="5">
    <location>
        <begin position="515"/>
        <end position="529"/>
    </location>
</feature>
<dbReference type="PANTHER" id="PTHR13510:SF44">
    <property type="entry name" value="RABENOSYN-5"/>
    <property type="match status" value="1"/>
</dbReference>